<dbReference type="EMBL" id="LAVW01000032">
    <property type="protein sequence ID" value="KKW74712.1"/>
    <property type="molecule type" value="Genomic_DNA"/>
</dbReference>
<protein>
    <submittedName>
        <fullName evidence="2">Uncharacterized protein</fullName>
    </submittedName>
</protein>
<keyword evidence="1" id="KW-0472">Membrane</keyword>
<comment type="caution">
    <text evidence="2">The sequence shown here is derived from an EMBL/GenBank/DDBJ whole genome shotgun (WGS) entry which is preliminary data.</text>
</comment>
<gene>
    <name evidence="2" type="ORF">VN93_0329</name>
</gene>
<name>A0ABR5EJS4_LACLC</name>
<organism evidence="2 3">
    <name type="scientific">Lactococcus lactis subsp. cremoris</name>
    <name type="common">Streptococcus cremoris</name>
    <dbReference type="NCBI Taxonomy" id="1359"/>
    <lineage>
        <taxon>Bacteria</taxon>
        <taxon>Bacillati</taxon>
        <taxon>Bacillota</taxon>
        <taxon>Bacilli</taxon>
        <taxon>Lactobacillales</taxon>
        <taxon>Streptococcaceae</taxon>
        <taxon>Lactococcus</taxon>
    </lineage>
</organism>
<evidence type="ECO:0000256" key="1">
    <source>
        <dbReference type="SAM" id="Phobius"/>
    </source>
</evidence>
<proteinExistence type="predicted"/>
<reference evidence="2 3" key="1">
    <citation type="submission" date="2015-04" db="EMBL/GenBank/DDBJ databases">
        <title>Evaluation of non-dairy Lactococcus lactis with potential dairy applications reveals extensive phenotype-genotype disparity.</title>
        <authorList>
            <person name="Cavanagh D."/>
            <person name="Casey A."/>
            <person name="Altermann E."/>
            <person name="Cotter P."/>
            <person name="Fitzgerald G.F."/>
            <person name="McAuliffe O."/>
        </authorList>
    </citation>
    <scope>NUCLEOTIDE SEQUENCE [LARGE SCALE GENOMIC DNA]</scope>
    <source>
        <strain evidence="2 3">DPC6856</strain>
    </source>
</reference>
<sequence length="112" mass="12360">MKNTRLFGTALRTMDEGNTFNLDVSSSMVSLSNLTFEDEKLPEPINFIENVRLSSNLTTEQIYLLDDKNALIQKSWAYKTNWLALYSVVAGAIVAVGFQVAAVADVGIIQKA</sequence>
<keyword evidence="1" id="KW-0812">Transmembrane</keyword>
<feature type="transmembrane region" description="Helical" evidence="1">
    <location>
        <begin position="83"/>
        <end position="109"/>
    </location>
</feature>
<dbReference type="Proteomes" id="UP000034513">
    <property type="component" value="Unassembled WGS sequence"/>
</dbReference>
<accession>A0ABR5EJS4</accession>
<keyword evidence="1" id="KW-1133">Transmembrane helix</keyword>
<dbReference type="RefSeq" id="WP_046781027.1">
    <property type="nucleotide sequence ID" value="NZ_LAVW01000032.1"/>
</dbReference>
<keyword evidence="3" id="KW-1185">Reference proteome</keyword>
<evidence type="ECO:0000313" key="3">
    <source>
        <dbReference type="Proteomes" id="UP000034513"/>
    </source>
</evidence>
<evidence type="ECO:0000313" key="2">
    <source>
        <dbReference type="EMBL" id="KKW74712.1"/>
    </source>
</evidence>